<feature type="compositionally biased region" description="Low complexity" evidence="1">
    <location>
        <begin position="38"/>
        <end position="54"/>
    </location>
</feature>
<accession>A0AA47MUD6</accession>
<sequence length="86" mass="9273">MSHKQEGMEEGSGACVHDLSVSFGEMDDDADVSFQPLSDTTPSSTGTGSSPASDQGTTNGWAGRKWVVDESNLLELLKTYHTWYSN</sequence>
<organism evidence="2 3">
    <name type="scientific">Merluccius polli</name>
    <name type="common">Benguela hake</name>
    <name type="synonym">Merluccius cadenati</name>
    <dbReference type="NCBI Taxonomy" id="89951"/>
    <lineage>
        <taxon>Eukaryota</taxon>
        <taxon>Metazoa</taxon>
        <taxon>Chordata</taxon>
        <taxon>Craniata</taxon>
        <taxon>Vertebrata</taxon>
        <taxon>Euteleostomi</taxon>
        <taxon>Actinopterygii</taxon>
        <taxon>Neopterygii</taxon>
        <taxon>Teleostei</taxon>
        <taxon>Neoteleostei</taxon>
        <taxon>Acanthomorphata</taxon>
        <taxon>Zeiogadaria</taxon>
        <taxon>Gadariae</taxon>
        <taxon>Gadiformes</taxon>
        <taxon>Gadoidei</taxon>
        <taxon>Merlucciidae</taxon>
        <taxon>Merluccius</taxon>
    </lineage>
</organism>
<evidence type="ECO:0000313" key="3">
    <source>
        <dbReference type="Proteomes" id="UP001174136"/>
    </source>
</evidence>
<dbReference type="Proteomes" id="UP001174136">
    <property type="component" value="Unassembled WGS sequence"/>
</dbReference>
<dbReference type="AlphaFoldDB" id="A0AA47MUD6"/>
<feature type="region of interest" description="Disordered" evidence="1">
    <location>
        <begin position="27"/>
        <end position="61"/>
    </location>
</feature>
<evidence type="ECO:0000313" key="2">
    <source>
        <dbReference type="EMBL" id="KAK0146350.1"/>
    </source>
</evidence>
<protein>
    <submittedName>
        <fullName evidence="2">Uncharacterized protein</fullName>
    </submittedName>
</protein>
<dbReference type="EMBL" id="JAOPHQ010002586">
    <property type="protein sequence ID" value="KAK0146350.1"/>
    <property type="molecule type" value="Genomic_DNA"/>
</dbReference>
<gene>
    <name evidence="2" type="ORF">N1851_014344</name>
</gene>
<feature type="region of interest" description="Disordered" evidence="1">
    <location>
        <begin position="1"/>
        <end position="20"/>
    </location>
</feature>
<name>A0AA47MUD6_MERPO</name>
<proteinExistence type="predicted"/>
<comment type="caution">
    <text evidence="2">The sequence shown here is derived from an EMBL/GenBank/DDBJ whole genome shotgun (WGS) entry which is preliminary data.</text>
</comment>
<evidence type="ECO:0000256" key="1">
    <source>
        <dbReference type="SAM" id="MobiDB-lite"/>
    </source>
</evidence>
<keyword evidence="3" id="KW-1185">Reference proteome</keyword>
<reference evidence="2" key="1">
    <citation type="journal article" date="2023" name="Front. Mar. Sci.">
        <title>A new Merluccius polli reference genome to investigate the effects of global change in West African waters.</title>
        <authorList>
            <person name="Mateo J.L."/>
            <person name="Blanco-Fernandez C."/>
            <person name="Garcia-Vazquez E."/>
            <person name="Machado-Schiaffino G."/>
        </authorList>
    </citation>
    <scope>NUCLEOTIDE SEQUENCE</scope>
    <source>
        <strain evidence="2">C29</strain>
        <tissue evidence="2">Fin</tissue>
    </source>
</reference>